<dbReference type="InterPro" id="IPR036855">
    <property type="entry name" value="Znf_CCCH_sf"/>
</dbReference>
<dbReference type="PANTHER" id="PTHR36971:SF3">
    <property type="entry name" value="C3H1-TYPE DOMAIN-CONTAINING PROTEIN"/>
    <property type="match status" value="1"/>
</dbReference>
<evidence type="ECO:0000313" key="7">
    <source>
        <dbReference type="EMBL" id="KAG2440768.1"/>
    </source>
</evidence>
<dbReference type="SMART" id="SM00356">
    <property type="entry name" value="ZnF_C3H1"/>
    <property type="match status" value="1"/>
</dbReference>
<dbReference type="SUPFAM" id="SSF90229">
    <property type="entry name" value="CCCH zinc finger"/>
    <property type="match status" value="1"/>
</dbReference>
<dbReference type="EMBL" id="JAEHOC010000006">
    <property type="protein sequence ID" value="KAG2440768.1"/>
    <property type="molecule type" value="Genomic_DNA"/>
</dbReference>
<dbReference type="Gene3D" id="4.10.1000.10">
    <property type="entry name" value="Zinc finger, CCCH-type"/>
    <property type="match status" value="1"/>
</dbReference>
<accession>A0A835T8R6</accession>
<name>A0A835T8R6_CHLIN</name>
<evidence type="ECO:0000256" key="3">
    <source>
        <dbReference type="ARBA" id="ARBA00022833"/>
    </source>
</evidence>
<dbReference type="OrthoDB" id="550927at2759"/>
<dbReference type="AlphaFoldDB" id="A0A835T8R6"/>
<dbReference type="GO" id="GO:0008270">
    <property type="term" value="F:zinc ion binding"/>
    <property type="evidence" value="ECO:0007669"/>
    <property type="project" value="UniProtKB-KW"/>
</dbReference>
<gene>
    <name evidence="7" type="ORF">HXX76_003624</name>
</gene>
<feature type="domain" description="C3H1-type" evidence="6">
    <location>
        <begin position="48"/>
        <end position="75"/>
    </location>
</feature>
<dbReference type="Proteomes" id="UP000650467">
    <property type="component" value="Unassembled WGS sequence"/>
</dbReference>
<feature type="compositionally biased region" description="Low complexity" evidence="5">
    <location>
        <begin position="27"/>
        <end position="43"/>
    </location>
</feature>
<feature type="compositionally biased region" description="Low complexity" evidence="5">
    <location>
        <begin position="344"/>
        <end position="354"/>
    </location>
</feature>
<sequence length="539" mass="56705">MPAGQGVQAELAARGRSADLGGGTLAAGGEQEAGAEAQEAQAGPGTVSDQALCKYWAASGRCPKGGACRYAHPPARGGASGAQQTFAQSRRVERLAAAAAQGFVHEAGDGAKRRRAAVLAEWLVAAYGRDFLNSGTGVMDVAGGRGALTFYLTLQCGVRCTLVEPRRAAALSRQQHRDLAAAGVKAADFHLPQLRVRFGPELWRRDQQHAQASLSPLEEQQQQQQQHLSTWEEEEEEEEAEEAEDQEPEQLEDGQAEADADEVERLLAGCSLVVGLHPDQATDSILDFALDRGKPFAIVPCCVFPRLFPHRRLRQPAAPLDGAGSADSADDGSGRPGSGERSGHSSGAGVSLAAPPLPQPALQSEREQDEGEVVEEEVPVESYTQLLEYLQQRAEDAAGLVAPARRRQQQPQLQQAVAELWDQDGGLEEGLTGQQADAADAAQATAVGSTAGTVLWLEEQAERWEHGGQDGGTQEAWHYPPQGEVPASAAQAALGAAGHGQGTSGPAVGGRYAAVRVAKLSFTGANQVVYALPVEEGEV</sequence>
<keyword evidence="2 4" id="KW-0863">Zinc-finger</keyword>
<keyword evidence="8" id="KW-1185">Reference proteome</keyword>
<dbReference type="PROSITE" id="PS50103">
    <property type="entry name" value="ZF_C3H1"/>
    <property type="match status" value="1"/>
</dbReference>
<organism evidence="7 8">
    <name type="scientific">Chlamydomonas incerta</name>
    <dbReference type="NCBI Taxonomy" id="51695"/>
    <lineage>
        <taxon>Eukaryota</taxon>
        <taxon>Viridiplantae</taxon>
        <taxon>Chlorophyta</taxon>
        <taxon>core chlorophytes</taxon>
        <taxon>Chlorophyceae</taxon>
        <taxon>CS clade</taxon>
        <taxon>Chlamydomonadales</taxon>
        <taxon>Chlamydomonadaceae</taxon>
        <taxon>Chlamydomonas</taxon>
    </lineage>
</organism>
<feature type="compositionally biased region" description="Acidic residues" evidence="5">
    <location>
        <begin position="231"/>
        <end position="260"/>
    </location>
</feature>
<feature type="zinc finger region" description="C3H1-type" evidence="4">
    <location>
        <begin position="48"/>
        <end position="75"/>
    </location>
</feature>
<evidence type="ECO:0000256" key="2">
    <source>
        <dbReference type="ARBA" id="ARBA00022771"/>
    </source>
</evidence>
<dbReference type="PANTHER" id="PTHR36971">
    <property type="entry name" value="UNNAMED PRODUCT"/>
    <property type="match status" value="1"/>
</dbReference>
<feature type="region of interest" description="Disordered" evidence="5">
    <location>
        <begin position="1"/>
        <end position="43"/>
    </location>
</feature>
<evidence type="ECO:0000256" key="4">
    <source>
        <dbReference type="PROSITE-ProRule" id="PRU00723"/>
    </source>
</evidence>
<evidence type="ECO:0000259" key="6">
    <source>
        <dbReference type="PROSITE" id="PS50103"/>
    </source>
</evidence>
<feature type="compositionally biased region" description="Low complexity" evidence="5">
    <location>
        <begin position="318"/>
        <end position="327"/>
    </location>
</feature>
<reference evidence="7" key="1">
    <citation type="journal article" date="2020" name="bioRxiv">
        <title>Comparative genomics of Chlamydomonas.</title>
        <authorList>
            <person name="Craig R.J."/>
            <person name="Hasan A.R."/>
            <person name="Ness R.W."/>
            <person name="Keightley P.D."/>
        </authorList>
    </citation>
    <scope>NUCLEOTIDE SEQUENCE</scope>
    <source>
        <strain evidence="7">SAG 7.73</strain>
    </source>
</reference>
<evidence type="ECO:0000313" key="8">
    <source>
        <dbReference type="Proteomes" id="UP000650467"/>
    </source>
</evidence>
<evidence type="ECO:0000256" key="5">
    <source>
        <dbReference type="SAM" id="MobiDB-lite"/>
    </source>
</evidence>
<dbReference type="InterPro" id="IPR000571">
    <property type="entry name" value="Znf_CCCH"/>
</dbReference>
<evidence type="ECO:0000256" key="1">
    <source>
        <dbReference type="ARBA" id="ARBA00022723"/>
    </source>
</evidence>
<comment type="caution">
    <text evidence="7">The sequence shown here is derived from an EMBL/GenBank/DDBJ whole genome shotgun (WGS) entry which is preliminary data.</text>
</comment>
<keyword evidence="1 4" id="KW-0479">Metal-binding</keyword>
<dbReference type="Pfam" id="PF00642">
    <property type="entry name" value="zf-CCCH"/>
    <property type="match status" value="1"/>
</dbReference>
<protein>
    <recommendedName>
        <fullName evidence="6">C3H1-type domain-containing protein</fullName>
    </recommendedName>
</protein>
<proteinExistence type="predicted"/>
<keyword evidence="3 4" id="KW-0862">Zinc</keyword>
<feature type="region of interest" description="Disordered" evidence="5">
    <location>
        <begin position="318"/>
        <end position="378"/>
    </location>
</feature>
<feature type="region of interest" description="Disordered" evidence="5">
    <location>
        <begin position="209"/>
        <end position="260"/>
    </location>
</feature>
<feature type="compositionally biased region" description="Acidic residues" evidence="5">
    <location>
        <begin position="367"/>
        <end position="378"/>
    </location>
</feature>